<feature type="compositionally biased region" description="Basic and acidic residues" evidence="1">
    <location>
        <begin position="16"/>
        <end position="26"/>
    </location>
</feature>
<sequence length="80" mass="8788">MLTTISISDVPPDSYDTTRKGKERRGGGGGRKKKRCSFQKSKIGNSFLQRNMDMTMLLANIARSSGTNIFVAGDAIYPIM</sequence>
<evidence type="ECO:0000313" key="2">
    <source>
        <dbReference type="EMBL" id="GIY40774.1"/>
    </source>
</evidence>
<keyword evidence="3" id="KW-1185">Reference proteome</keyword>
<dbReference type="EMBL" id="BPLR01010656">
    <property type="protein sequence ID" value="GIY40774.1"/>
    <property type="molecule type" value="Genomic_DNA"/>
</dbReference>
<name>A0AAV4T3N0_CAEEX</name>
<dbReference type="Proteomes" id="UP001054945">
    <property type="component" value="Unassembled WGS sequence"/>
</dbReference>
<dbReference type="AlphaFoldDB" id="A0AAV4T3N0"/>
<proteinExistence type="predicted"/>
<evidence type="ECO:0000313" key="3">
    <source>
        <dbReference type="Proteomes" id="UP001054945"/>
    </source>
</evidence>
<feature type="region of interest" description="Disordered" evidence="1">
    <location>
        <begin position="1"/>
        <end position="36"/>
    </location>
</feature>
<organism evidence="2 3">
    <name type="scientific">Caerostris extrusa</name>
    <name type="common">Bark spider</name>
    <name type="synonym">Caerostris bankana</name>
    <dbReference type="NCBI Taxonomy" id="172846"/>
    <lineage>
        <taxon>Eukaryota</taxon>
        <taxon>Metazoa</taxon>
        <taxon>Ecdysozoa</taxon>
        <taxon>Arthropoda</taxon>
        <taxon>Chelicerata</taxon>
        <taxon>Arachnida</taxon>
        <taxon>Araneae</taxon>
        <taxon>Araneomorphae</taxon>
        <taxon>Entelegynae</taxon>
        <taxon>Araneoidea</taxon>
        <taxon>Araneidae</taxon>
        <taxon>Caerostris</taxon>
    </lineage>
</organism>
<comment type="caution">
    <text evidence="2">The sequence shown here is derived from an EMBL/GenBank/DDBJ whole genome shotgun (WGS) entry which is preliminary data.</text>
</comment>
<evidence type="ECO:0000256" key="1">
    <source>
        <dbReference type="SAM" id="MobiDB-lite"/>
    </source>
</evidence>
<accession>A0AAV4T3N0</accession>
<protein>
    <submittedName>
        <fullName evidence="2">Uncharacterized protein</fullName>
    </submittedName>
</protein>
<reference evidence="2 3" key="1">
    <citation type="submission" date="2021-06" db="EMBL/GenBank/DDBJ databases">
        <title>Caerostris extrusa draft genome.</title>
        <authorList>
            <person name="Kono N."/>
            <person name="Arakawa K."/>
        </authorList>
    </citation>
    <scope>NUCLEOTIDE SEQUENCE [LARGE SCALE GENOMIC DNA]</scope>
</reference>
<gene>
    <name evidence="2" type="ORF">CEXT_371251</name>
</gene>